<evidence type="ECO:0000313" key="2">
    <source>
        <dbReference type="EMBL" id="MEI5687893.1"/>
    </source>
</evidence>
<feature type="transmembrane region" description="Helical" evidence="1">
    <location>
        <begin position="179"/>
        <end position="201"/>
    </location>
</feature>
<feature type="transmembrane region" description="Helical" evidence="1">
    <location>
        <begin position="12"/>
        <end position="31"/>
    </location>
</feature>
<evidence type="ECO:0000256" key="1">
    <source>
        <dbReference type="SAM" id="Phobius"/>
    </source>
</evidence>
<keyword evidence="1" id="KW-1133">Transmembrane helix</keyword>
<proteinExistence type="predicted"/>
<comment type="caution">
    <text evidence="2">The sequence shown here is derived from an EMBL/GenBank/DDBJ whole genome shotgun (WGS) entry which is preliminary data.</text>
</comment>
<accession>A0ABU8H4K9</accession>
<keyword evidence="1" id="KW-0472">Membrane</keyword>
<evidence type="ECO:0000313" key="3">
    <source>
        <dbReference type="Proteomes" id="UP001367771"/>
    </source>
</evidence>
<protein>
    <submittedName>
        <fullName evidence="2">EpsG family protein</fullName>
    </submittedName>
</protein>
<feature type="transmembrane region" description="Helical" evidence="1">
    <location>
        <begin position="213"/>
        <end position="232"/>
    </location>
</feature>
<sequence>MLTSIDIIFDEGRIYLIIYACLAMAMIIELFYENEILAKWMARAGALTIILLIGLRWETGTDWFPYYKIFYTSDSSSDYESVVFGIDYGYIIFNKLVYLFSREYTVFLMIDAIVAVGAVYVFIERSTKLPCMGIFLFYASYGMTHFMGSNRRMIAIGFTCVGFLFLARPRRLSQGWPRWVVPFGLAALMHRTSVAALPGLIVSEKAWRAPTVIFILVMSLALGITGISFSLLEGLANALSQYAGLSVVSKLVFYTSGDAQYDANTDFARQAILGALKRGSVIAILVMYMKYAKPSPYVQKLYNIYIAGCAIYFSMIAAPIFQIISTYYSIVEIVLMPLVFYDLKSLKVPYTLYLLVFALALLLSSLTPYLELYVPYHSVYSVY</sequence>
<keyword evidence="1" id="KW-0812">Transmembrane</keyword>
<name>A0ABU8H4K9_9SPHN</name>
<feature type="transmembrane region" description="Helical" evidence="1">
    <location>
        <begin position="267"/>
        <end position="289"/>
    </location>
</feature>
<dbReference type="Pfam" id="PF14897">
    <property type="entry name" value="EpsG"/>
    <property type="match status" value="1"/>
</dbReference>
<dbReference type="Proteomes" id="UP001367771">
    <property type="component" value="Unassembled WGS sequence"/>
</dbReference>
<keyword evidence="3" id="KW-1185">Reference proteome</keyword>
<dbReference type="EMBL" id="JBBBDM010000005">
    <property type="protein sequence ID" value="MEI5687893.1"/>
    <property type="molecule type" value="Genomic_DNA"/>
</dbReference>
<gene>
    <name evidence="2" type="ORF">V8201_12455</name>
</gene>
<reference evidence="2 3" key="1">
    <citation type="journal article" date="2013" name="Int. J. Syst. Evol. Microbiol.">
        <title>Sphingomonas kyungheensis sp. nov., a bacterium with ginsenoside-converting activity isolated from soil of a ginseng field.</title>
        <authorList>
            <person name="Son H.M."/>
            <person name="Yang J.E."/>
            <person name="Park Y."/>
            <person name="Han C.K."/>
            <person name="Kim S.G."/>
            <person name="Kook M."/>
            <person name="Yi T.H."/>
        </authorList>
    </citation>
    <scope>NUCLEOTIDE SEQUENCE [LARGE SCALE GENOMIC DNA]</scope>
    <source>
        <strain evidence="2 3">LMG 26582</strain>
    </source>
</reference>
<dbReference type="InterPro" id="IPR049458">
    <property type="entry name" value="EpsG-like"/>
</dbReference>
<feature type="transmembrane region" description="Helical" evidence="1">
    <location>
        <begin position="104"/>
        <end position="122"/>
    </location>
</feature>
<feature type="transmembrane region" description="Helical" evidence="1">
    <location>
        <begin position="40"/>
        <end position="57"/>
    </location>
</feature>
<feature type="transmembrane region" description="Helical" evidence="1">
    <location>
        <begin position="301"/>
        <end position="321"/>
    </location>
</feature>
<feature type="transmembrane region" description="Helical" evidence="1">
    <location>
        <begin position="327"/>
        <end position="343"/>
    </location>
</feature>
<feature type="transmembrane region" description="Helical" evidence="1">
    <location>
        <begin position="152"/>
        <end position="167"/>
    </location>
</feature>
<organism evidence="2 3">
    <name type="scientific">Sphingomonas kyungheensis</name>
    <dbReference type="NCBI Taxonomy" id="1069987"/>
    <lineage>
        <taxon>Bacteria</taxon>
        <taxon>Pseudomonadati</taxon>
        <taxon>Pseudomonadota</taxon>
        <taxon>Alphaproteobacteria</taxon>
        <taxon>Sphingomonadales</taxon>
        <taxon>Sphingomonadaceae</taxon>
        <taxon>Sphingomonas</taxon>
    </lineage>
</organism>
<feature type="transmembrane region" description="Helical" evidence="1">
    <location>
        <begin position="350"/>
        <end position="370"/>
    </location>
</feature>
<dbReference type="RefSeq" id="WP_336545501.1">
    <property type="nucleotide sequence ID" value="NZ_JBBBDM010000005.1"/>
</dbReference>